<evidence type="ECO:0000313" key="2">
    <source>
        <dbReference type="EMBL" id="ALC40166.1"/>
    </source>
</evidence>
<sequence>MNPFYVGPYPDQACGSCPYGIFSGFVPCGWPNRCADKNKQPKECEAKETKDAKQTNGAKETASPKECD</sequence>
<gene>
    <name evidence="2" type="ORF">Dbus_chr2Lg2251</name>
</gene>
<protein>
    <submittedName>
        <fullName evidence="2">Maker591</fullName>
    </submittedName>
</protein>
<name>A0A0M4E342_DROBS</name>
<evidence type="ECO:0000256" key="1">
    <source>
        <dbReference type="SAM" id="MobiDB-lite"/>
    </source>
</evidence>
<dbReference type="Proteomes" id="UP000494163">
    <property type="component" value="Chromosome 2L"/>
</dbReference>
<dbReference type="EMBL" id="CP012523">
    <property type="protein sequence ID" value="ALC40166.1"/>
    <property type="molecule type" value="Genomic_DNA"/>
</dbReference>
<evidence type="ECO:0000313" key="3">
    <source>
        <dbReference type="Proteomes" id="UP000494163"/>
    </source>
</evidence>
<organism evidence="2 3">
    <name type="scientific">Drosophila busckii</name>
    <name type="common">Fruit fly</name>
    <dbReference type="NCBI Taxonomy" id="30019"/>
    <lineage>
        <taxon>Eukaryota</taxon>
        <taxon>Metazoa</taxon>
        <taxon>Ecdysozoa</taxon>
        <taxon>Arthropoda</taxon>
        <taxon>Hexapoda</taxon>
        <taxon>Insecta</taxon>
        <taxon>Pterygota</taxon>
        <taxon>Neoptera</taxon>
        <taxon>Endopterygota</taxon>
        <taxon>Diptera</taxon>
        <taxon>Brachycera</taxon>
        <taxon>Muscomorpha</taxon>
        <taxon>Ephydroidea</taxon>
        <taxon>Drosophilidae</taxon>
        <taxon>Drosophila</taxon>
    </lineage>
</organism>
<accession>A0A0M4E342</accession>
<reference evidence="2 3" key="1">
    <citation type="submission" date="2015-08" db="EMBL/GenBank/DDBJ databases">
        <title>Ancestral chromatin configuration constrains chromatin evolution on differentiating sex chromosomes in Drosophila.</title>
        <authorList>
            <person name="Zhou Q."/>
            <person name="Bachtrog D."/>
        </authorList>
    </citation>
    <scope>NUCLEOTIDE SEQUENCE [LARGE SCALE GENOMIC DNA]</scope>
    <source>
        <tissue evidence="2">Whole larvae</tissue>
    </source>
</reference>
<feature type="region of interest" description="Disordered" evidence="1">
    <location>
        <begin position="45"/>
        <end position="68"/>
    </location>
</feature>
<dbReference type="AlphaFoldDB" id="A0A0M4E342"/>
<proteinExistence type="predicted"/>
<dbReference type="OrthoDB" id="7870242at2759"/>
<keyword evidence="3" id="KW-1185">Reference proteome</keyword>